<organism evidence="2 3">
    <name type="scientific">Kitasatospora aureofaciens</name>
    <name type="common">Streptomyces aureofaciens</name>
    <dbReference type="NCBI Taxonomy" id="1894"/>
    <lineage>
        <taxon>Bacteria</taxon>
        <taxon>Bacillati</taxon>
        <taxon>Actinomycetota</taxon>
        <taxon>Actinomycetes</taxon>
        <taxon>Kitasatosporales</taxon>
        <taxon>Streptomycetaceae</taxon>
        <taxon>Kitasatospora</taxon>
    </lineage>
</organism>
<dbReference type="Proteomes" id="UP000610124">
    <property type="component" value="Unassembled WGS sequence"/>
</dbReference>
<sequence length="79" mass="7978">MTAPVMPRHLRPRVALLSTLPVLAVAAVVLPPPAAAGLLPWSLLPAVALAQGVRAWLVSRRLGRADDGGGPGATSRAAG</sequence>
<proteinExistence type="predicted"/>
<dbReference type="Proteomes" id="UP000037395">
    <property type="component" value="Unassembled WGS sequence"/>
</dbReference>
<reference evidence="3" key="4">
    <citation type="submission" date="2016-08" db="EMBL/GenBank/DDBJ databases">
        <title>Sequencing, assembly and comparative genomics of S. aureofaciens ATCC 10762.</title>
        <authorList>
            <person name="Gradnigo J.S."/>
            <person name="Johnson N."/>
            <person name="Somerville G.A."/>
        </authorList>
    </citation>
    <scope>NUCLEOTIDE SEQUENCE [LARGE SCALE GENOMIC DNA]</scope>
    <source>
        <strain evidence="3">ATCC 10762 / DSM 40127 / CCM 3239 / JCM 4008 / LMG 5968 / NBRC 12843 / NCIMB 8234 / A-377</strain>
    </source>
</reference>
<dbReference type="RefSeq" id="WP_030558268.1">
    <property type="nucleotide sequence ID" value="NZ_BMUB01000004.1"/>
</dbReference>
<evidence type="ECO:0000313" key="3">
    <source>
        <dbReference type="Proteomes" id="UP000037395"/>
    </source>
</evidence>
<dbReference type="GeneID" id="97485177"/>
<dbReference type="EMBL" id="BMUB01000004">
    <property type="protein sequence ID" value="GGU69143.1"/>
    <property type="molecule type" value="Genomic_DNA"/>
</dbReference>
<reference evidence="2 3" key="2">
    <citation type="submission" date="2014-07" db="EMBL/GenBank/DDBJ databases">
        <authorList>
            <person name="Zhang J.E."/>
            <person name="Yang H."/>
            <person name="Guo J."/>
            <person name="Deng Z."/>
            <person name="Luo H."/>
            <person name="Luo M."/>
            <person name="Zhao B."/>
        </authorList>
    </citation>
    <scope>NUCLEOTIDE SEQUENCE [LARGE SCALE GENOMIC DNA]</scope>
    <source>
        <strain evidence="2">ATCC 10762</strain>
        <strain evidence="3">ATCC 10762 / DSM 40127 / CCM 3239 / JCM 4008 / LMG 5968 / NBRC 12843 / NCIMB 8234 / A-377</strain>
    </source>
</reference>
<reference evidence="1" key="1">
    <citation type="journal article" date="2014" name="Int. J. Syst. Evol. Microbiol.">
        <title>Complete genome sequence of Corynebacterium casei LMG S-19264T (=DSM 44701T), isolated from a smear-ripened cheese.</title>
        <authorList>
            <consortium name="US DOE Joint Genome Institute (JGI-PGF)"/>
            <person name="Walter F."/>
            <person name="Albersmeier A."/>
            <person name="Kalinowski J."/>
            <person name="Ruckert C."/>
        </authorList>
    </citation>
    <scope>NUCLEOTIDE SEQUENCE</scope>
    <source>
        <strain evidence="1">JCM 4434</strain>
    </source>
</reference>
<name>A0A1E7MVH5_KITAU</name>
<evidence type="ECO:0000313" key="2">
    <source>
        <dbReference type="EMBL" id="OEV32424.1"/>
    </source>
</evidence>
<evidence type="ECO:0000313" key="1">
    <source>
        <dbReference type="EMBL" id="GGU69143.1"/>
    </source>
</evidence>
<comment type="caution">
    <text evidence="2">The sequence shown here is derived from an EMBL/GenBank/DDBJ whole genome shotgun (WGS) entry which is preliminary data.</text>
</comment>
<dbReference type="EMBL" id="JPRF03000097">
    <property type="protein sequence ID" value="OEV32424.1"/>
    <property type="molecule type" value="Genomic_DNA"/>
</dbReference>
<keyword evidence="3" id="KW-1185">Reference proteome</keyword>
<reference evidence="2" key="3">
    <citation type="submission" date="2016-08" db="EMBL/GenBank/DDBJ databases">
        <title>Sequencing, Assembly and Comparative Genomics of S. aureofaciens ATCC 10762.</title>
        <authorList>
            <person name="Gradnigo J.S."/>
            <person name="Johnson N."/>
            <person name="Somerville G.A."/>
        </authorList>
    </citation>
    <scope>NUCLEOTIDE SEQUENCE [LARGE SCALE GENOMIC DNA]</scope>
    <source>
        <strain evidence="2">ATCC 10762</strain>
    </source>
</reference>
<accession>A0A1E7MVH5</accession>
<accession>A0A8H9LL33</accession>
<gene>
    <name evidence="1" type="ORF">GCM10010502_20320</name>
    <name evidence="2" type="ORF">HS99_0017200</name>
</gene>
<dbReference type="AlphaFoldDB" id="A0A1E7MVH5"/>
<reference evidence="1" key="5">
    <citation type="submission" date="2020-09" db="EMBL/GenBank/DDBJ databases">
        <authorList>
            <person name="Sun Q."/>
            <person name="Ohkuma M."/>
        </authorList>
    </citation>
    <scope>NUCLEOTIDE SEQUENCE</scope>
    <source>
        <strain evidence="1">JCM 4434</strain>
    </source>
</reference>
<protein>
    <submittedName>
        <fullName evidence="2">Uncharacterized protein</fullName>
    </submittedName>
</protein>